<dbReference type="GO" id="GO:0006355">
    <property type="term" value="P:regulation of DNA-templated transcription"/>
    <property type="evidence" value="ECO:0007669"/>
    <property type="project" value="InterPro"/>
</dbReference>
<evidence type="ECO:0000313" key="3">
    <source>
        <dbReference type="Proteomes" id="UP000256310"/>
    </source>
</evidence>
<feature type="transmembrane region" description="Helical" evidence="1">
    <location>
        <begin position="6"/>
        <end position="25"/>
    </location>
</feature>
<name>A0A3D9FEI7_9SPHN</name>
<accession>A0A3D9FEI7</accession>
<dbReference type="OrthoDB" id="7365677at2"/>
<protein>
    <submittedName>
        <fullName evidence="2">Phage shock protein B</fullName>
    </submittedName>
</protein>
<sequence length="107" mass="12838">MEDILVPIGVVGMLFIGLPWLILHYSTQWKRAGSMTREDEDLLDELYDTARRLDDRMNTIERIMAADNPEWARERALRHEAPREERIEERFEDRIAEQDVSRAERRR</sequence>
<reference evidence="2 3" key="1">
    <citation type="submission" date="2018-07" db="EMBL/GenBank/DDBJ databases">
        <title>Genomic Encyclopedia of Type Strains, Phase IV (KMG-IV): sequencing the most valuable type-strain genomes for metagenomic binning, comparative biology and taxonomic classification.</title>
        <authorList>
            <person name="Goeker M."/>
        </authorList>
    </citation>
    <scope>NUCLEOTIDE SEQUENCE [LARGE SCALE GENOMIC DNA]</scope>
    <source>
        <strain evidence="2 3">DSM 26725</strain>
    </source>
</reference>
<keyword evidence="1" id="KW-1133">Transmembrane helix</keyword>
<comment type="caution">
    <text evidence="2">The sequence shown here is derived from an EMBL/GenBank/DDBJ whole genome shotgun (WGS) entry which is preliminary data.</text>
</comment>
<proteinExistence type="predicted"/>
<dbReference type="GO" id="GO:0009271">
    <property type="term" value="P:phage shock"/>
    <property type="evidence" value="ECO:0007669"/>
    <property type="project" value="InterPro"/>
</dbReference>
<organism evidence="2 3">
    <name type="scientific">Parasphingopyxis lamellibrachiae</name>
    <dbReference type="NCBI Taxonomy" id="680125"/>
    <lineage>
        <taxon>Bacteria</taxon>
        <taxon>Pseudomonadati</taxon>
        <taxon>Pseudomonadota</taxon>
        <taxon>Alphaproteobacteria</taxon>
        <taxon>Sphingomonadales</taxon>
        <taxon>Sphingomonadaceae</taxon>
        <taxon>Parasphingopyxis</taxon>
    </lineage>
</organism>
<dbReference type="Proteomes" id="UP000256310">
    <property type="component" value="Unassembled WGS sequence"/>
</dbReference>
<dbReference type="EMBL" id="QRDP01000004">
    <property type="protein sequence ID" value="RED15461.1"/>
    <property type="molecule type" value="Genomic_DNA"/>
</dbReference>
<dbReference type="Pfam" id="PF06667">
    <property type="entry name" value="PspB"/>
    <property type="match status" value="1"/>
</dbReference>
<evidence type="ECO:0000256" key="1">
    <source>
        <dbReference type="SAM" id="Phobius"/>
    </source>
</evidence>
<evidence type="ECO:0000313" key="2">
    <source>
        <dbReference type="EMBL" id="RED15461.1"/>
    </source>
</evidence>
<keyword evidence="3" id="KW-1185">Reference proteome</keyword>
<dbReference type="AlphaFoldDB" id="A0A3D9FEI7"/>
<dbReference type="InterPro" id="IPR009554">
    <property type="entry name" value="Phageshock_PspB"/>
</dbReference>
<keyword evidence="1" id="KW-0472">Membrane</keyword>
<keyword evidence="1" id="KW-0812">Transmembrane</keyword>
<gene>
    <name evidence="2" type="ORF">DFR46_0455</name>
</gene>
<dbReference type="NCBIfam" id="TIGR02976">
    <property type="entry name" value="phageshock_pspB"/>
    <property type="match status" value="1"/>
</dbReference>
<dbReference type="RefSeq" id="WP_116234979.1">
    <property type="nucleotide sequence ID" value="NZ_QRDP01000004.1"/>
</dbReference>